<comment type="caution">
    <text evidence="1">The sequence shown here is derived from an EMBL/GenBank/DDBJ whole genome shotgun (WGS) entry which is preliminary data.</text>
</comment>
<accession>A0AA88TQA3</accession>
<keyword evidence="2" id="KW-1185">Reference proteome</keyword>
<evidence type="ECO:0000313" key="2">
    <source>
        <dbReference type="Proteomes" id="UP001187343"/>
    </source>
</evidence>
<dbReference type="EMBL" id="JAUYZG010000007">
    <property type="protein sequence ID" value="KAK2903233.1"/>
    <property type="molecule type" value="Genomic_DNA"/>
</dbReference>
<reference evidence="1" key="1">
    <citation type="submission" date="2023-08" db="EMBL/GenBank/DDBJ databases">
        <title>Chromosome-level Genome Assembly of mud carp (Cirrhinus molitorella).</title>
        <authorList>
            <person name="Liu H."/>
        </authorList>
    </citation>
    <scope>NUCLEOTIDE SEQUENCE</scope>
    <source>
        <strain evidence="1">Prfri</strain>
        <tissue evidence="1">Muscle</tissue>
    </source>
</reference>
<dbReference type="Proteomes" id="UP001187343">
    <property type="component" value="Unassembled WGS sequence"/>
</dbReference>
<evidence type="ECO:0000313" key="1">
    <source>
        <dbReference type="EMBL" id="KAK2903233.1"/>
    </source>
</evidence>
<dbReference type="AlphaFoldDB" id="A0AA88TQA3"/>
<protein>
    <submittedName>
        <fullName evidence="1">Uncharacterized protein</fullName>
    </submittedName>
</protein>
<name>A0AA88TQA3_9TELE</name>
<proteinExistence type="predicted"/>
<organism evidence="1 2">
    <name type="scientific">Cirrhinus molitorella</name>
    <name type="common">mud carp</name>
    <dbReference type="NCBI Taxonomy" id="172907"/>
    <lineage>
        <taxon>Eukaryota</taxon>
        <taxon>Metazoa</taxon>
        <taxon>Chordata</taxon>
        <taxon>Craniata</taxon>
        <taxon>Vertebrata</taxon>
        <taxon>Euteleostomi</taxon>
        <taxon>Actinopterygii</taxon>
        <taxon>Neopterygii</taxon>
        <taxon>Teleostei</taxon>
        <taxon>Ostariophysi</taxon>
        <taxon>Cypriniformes</taxon>
        <taxon>Cyprinidae</taxon>
        <taxon>Labeoninae</taxon>
        <taxon>Labeonini</taxon>
        <taxon>Cirrhinus</taxon>
    </lineage>
</organism>
<gene>
    <name evidence="1" type="ORF">Q8A67_007946</name>
</gene>
<sequence length="175" mass="19216">MTRSAAFIVVALLLCIVLLSEASDNMQCTGERQSDGQFFFHMSHAIKEDVSDCETQWLVDEKVAGLFEADGYTKFMPPLAMVTANTTIVQTCPKRLECLLICPSANVRKKMQCSCDNPPPTTLPEVDSPKWNMGVVIGVSASVILLVSVIVTIVLCKKKQRSEYDQGRALETVAV</sequence>